<dbReference type="AlphaFoldDB" id="A0A8C0V4V6"/>
<evidence type="ECO:0000259" key="2">
    <source>
        <dbReference type="Pfam" id="PF09668"/>
    </source>
</evidence>
<dbReference type="InterPro" id="IPR033821">
    <property type="entry name" value="NRIP_C"/>
</dbReference>
<dbReference type="InterPro" id="IPR019103">
    <property type="entry name" value="Peptidase_aspartic_DDI1-type"/>
</dbReference>
<feature type="region of interest" description="Disordered" evidence="1">
    <location>
        <begin position="242"/>
        <end position="270"/>
    </location>
</feature>
<protein>
    <submittedName>
        <fullName evidence="3">Nuclear receptor interacting protein 3</fullName>
    </submittedName>
</protein>
<dbReference type="Pfam" id="PF09668">
    <property type="entry name" value="Asp_protease"/>
    <property type="match status" value="1"/>
</dbReference>
<accession>A0A8C0V4V6</accession>
<evidence type="ECO:0000313" key="3">
    <source>
        <dbReference type="Ensembl" id="ENSCCEP00000018555.1"/>
    </source>
</evidence>
<evidence type="ECO:0000313" key="4">
    <source>
        <dbReference type="Proteomes" id="UP000694410"/>
    </source>
</evidence>
<gene>
    <name evidence="3" type="primary">NRIP3</name>
</gene>
<keyword evidence="4" id="KW-1185">Reference proteome</keyword>
<dbReference type="Gene3D" id="2.40.70.10">
    <property type="entry name" value="Acid Proteases"/>
    <property type="match status" value="1"/>
</dbReference>
<dbReference type="CDD" id="cd05480">
    <property type="entry name" value="NRIP_C"/>
    <property type="match status" value="1"/>
</dbReference>
<dbReference type="PANTHER" id="PTHR12917">
    <property type="entry name" value="ASPARTYL PROTEASE DDI-RELATED"/>
    <property type="match status" value="1"/>
</dbReference>
<dbReference type="InterPro" id="IPR021109">
    <property type="entry name" value="Peptidase_aspartic_dom_sf"/>
</dbReference>
<dbReference type="SUPFAM" id="SSF50630">
    <property type="entry name" value="Acid proteases"/>
    <property type="match status" value="1"/>
</dbReference>
<name>A0A8C0V4V6_CYACU</name>
<dbReference type="GO" id="GO:0004190">
    <property type="term" value="F:aspartic-type endopeptidase activity"/>
    <property type="evidence" value="ECO:0007669"/>
    <property type="project" value="InterPro"/>
</dbReference>
<reference evidence="3" key="2">
    <citation type="submission" date="2025-09" db="UniProtKB">
        <authorList>
            <consortium name="Ensembl"/>
        </authorList>
    </citation>
    <scope>IDENTIFICATION</scope>
</reference>
<dbReference type="Proteomes" id="UP000694410">
    <property type="component" value="Unplaced"/>
</dbReference>
<feature type="region of interest" description="Disordered" evidence="1">
    <location>
        <begin position="5"/>
        <end position="72"/>
    </location>
</feature>
<organism evidence="3 4">
    <name type="scientific">Cyanistes caeruleus</name>
    <name type="common">Eurasian blue tit</name>
    <name type="synonym">Parus caeruleus</name>
    <dbReference type="NCBI Taxonomy" id="156563"/>
    <lineage>
        <taxon>Eukaryota</taxon>
        <taxon>Metazoa</taxon>
        <taxon>Chordata</taxon>
        <taxon>Craniata</taxon>
        <taxon>Vertebrata</taxon>
        <taxon>Euteleostomi</taxon>
        <taxon>Archelosauria</taxon>
        <taxon>Archosauria</taxon>
        <taxon>Dinosauria</taxon>
        <taxon>Saurischia</taxon>
        <taxon>Theropoda</taxon>
        <taxon>Coelurosauria</taxon>
        <taxon>Aves</taxon>
        <taxon>Neognathae</taxon>
        <taxon>Neoaves</taxon>
        <taxon>Telluraves</taxon>
        <taxon>Australaves</taxon>
        <taxon>Passeriformes</taxon>
        <taxon>Paridae</taxon>
        <taxon>Cyanistes</taxon>
    </lineage>
</organism>
<sequence length="414" mass="43840">MIQIAVMRPGAPRARPGHKVPTLPMASGTVQAGPGEQPPGASPGCWAVSPVLTPQFPTQGSPGAGREPAGQRRAGAAVLFSVPREGFESPGAAVLAWLSGGAAMCCPLGAARAPPALPMCPAPPAEAPAGLLTSPGSGYKAQATEHPQHSSSPRRASSRREPLAGGEMFYSGILTEPSRKEVEIREAASLRQQRRMKQAVQFIHKDSADLLPLDGLKKLGTSKDTQPHNILQKRLMETNLSKFRGSRGSWTPKGDLSSQTNKLNQTKLGSSGKTEDEELIAVSCQCAGKELKAVVDTGSQHNLMSSACLDRLGLKEHLKALPVEDEMVSLPNKVKAIGQIECLSLTVGAVPVECAALVVEDNEQPFSFGLQTLKSLKCVINMEKHHLVLGQMDREEIPFVSTDSAEAGEHSLEA</sequence>
<dbReference type="GO" id="GO:0006508">
    <property type="term" value="P:proteolysis"/>
    <property type="evidence" value="ECO:0007669"/>
    <property type="project" value="InterPro"/>
</dbReference>
<dbReference type="PANTHER" id="PTHR12917:SF16">
    <property type="entry name" value="NUCLEAR RECEPTOR-INTERACTING PROTEIN 3"/>
    <property type="match status" value="1"/>
</dbReference>
<proteinExistence type="predicted"/>
<feature type="compositionally biased region" description="Polar residues" evidence="1">
    <location>
        <begin position="256"/>
        <end position="270"/>
    </location>
</feature>
<dbReference type="Ensembl" id="ENSCCET00000028373.1">
    <property type="protein sequence ID" value="ENSCCEP00000018555.1"/>
    <property type="gene ID" value="ENSCCEG00000016982.1"/>
</dbReference>
<evidence type="ECO:0000256" key="1">
    <source>
        <dbReference type="SAM" id="MobiDB-lite"/>
    </source>
</evidence>
<reference evidence="3" key="1">
    <citation type="submission" date="2025-08" db="UniProtKB">
        <authorList>
            <consortium name="Ensembl"/>
        </authorList>
    </citation>
    <scope>IDENTIFICATION</scope>
</reference>
<feature type="domain" description="Aspartic peptidase DDI1-type" evidence="2">
    <location>
        <begin position="280"/>
        <end position="381"/>
    </location>
</feature>
<feature type="region of interest" description="Disordered" evidence="1">
    <location>
        <begin position="131"/>
        <end position="163"/>
    </location>
</feature>